<dbReference type="PANTHER" id="PTHR31233:SF10">
    <property type="entry name" value="BICD CARGO ADAPTOR 2"/>
    <property type="match status" value="1"/>
</dbReference>
<dbReference type="KEGG" id="oaa:100077204"/>
<name>F7D6K9_ORNAN</name>
<sequence length="776" mass="88672">MDQEKVVLLLRAEVERLSTELQETTQEKVQAAKYGLVVLEENADLKRKFADLELEVETQRLELKHIKEALAESYSNHKRATADGESREECLLQETASKEAKLTEKIEDLQTDIKQLKSHLSNTSAENDRLNTIIQDLKKECKCIETEKAQLKDEVKQYKVRENRQLQDCTELEEENISLQKQVSTLKENQVEFECLKHELKRREEEFEILSGQLDEMARLKEISEQQLEEALESLKSEREQKNELRKELSSYGNYGSLRSLQVNLEDLNRGDEDELDSGYANGGFSKLLGENTESIPGASNSLQPEPALVSDLFSELSFTEIQKLKQQLLQVDQEKSSLASNIQELQKQLDGSKEALAKQQEQNSHLLEQLKALGRPSEPSKVKLSCVQEQKDGEDGQWIELTPEELRISPPNSQITLLKKELDELHQKYRNIEATYREEADSWKAESQELAEKVRLYVRLGRQDQEVIADLESELRASRKQSSDFQEKLSLAQDELTAFTEELANMYHHICVCNNLIPNRVMLDYYKDGHATKAYVRKRKSSDLFGKILFSPETGTGEMGSGDQSPSSSCGSPCGSDFGDSNRETLNLTTLTAIIRDQIKHLQTALAVSWHHTSRETISSELEKDKDALVEEIMKLKSLLSTKREQITTLRTVLKANKQTAEVALSNLKSKYENEKSLVSETMMKLRNELKTLKEDAATFSSLRTIFASRCDQYVTQLDEMQRQLAAAEDEKKTLNSLLRMAIQQKLALTHRLETLESNWAKPLTKSKFRNLKVT</sequence>
<feature type="region of interest" description="Disordered" evidence="4">
    <location>
        <begin position="556"/>
        <end position="577"/>
    </location>
</feature>
<feature type="coiled-coil region" evidence="3">
    <location>
        <begin position="7"/>
        <end position="252"/>
    </location>
</feature>
<dbReference type="GeneID" id="100077204"/>
<feature type="coiled-coil region" evidence="3">
    <location>
        <begin position="322"/>
        <end position="370"/>
    </location>
</feature>
<dbReference type="eggNOG" id="KOG0999">
    <property type="taxonomic scope" value="Eukaryota"/>
</dbReference>
<dbReference type="Proteomes" id="UP000002279">
    <property type="component" value="Chromosome 6"/>
</dbReference>
<dbReference type="GO" id="GO:0070840">
    <property type="term" value="F:dynein complex binding"/>
    <property type="evidence" value="ECO:0000318"/>
    <property type="project" value="GO_Central"/>
</dbReference>
<dbReference type="GeneTree" id="ENSGT00940000154471"/>
<gene>
    <name evidence="5" type="primary">LOC100077204</name>
</gene>
<keyword evidence="6" id="KW-1185">Reference proteome</keyword>
<evidence type="ECO:0000256" key="3">
    <source>
        <dbReference type="SAM" id="Coils"/>
    </source>
</evidence>
<accession>F7D6K9</accession>
<evidence type="ECO:0000313" key="6">
    <source>
        <dbReference type="Proteomes" id="UP000002279"/>
    </source>
</evidence>
<dbReference type="PANTHER" id="PTHR31233">
    <property type="entry name" value="BICAUDAL D FAMILY MEMBER"/>
    <property type="match status" value="1"/>
</dbReference>
<keyword evidence="2 3" id="KW-0175">Coiled coil</keyword>
<dbReference type="GO" id="GO:0034452">
    <property type="term" value="F:dynactin binding"/>
    <property type="evidence" value="ECO:0000318"/>
    <property type="project" value="GO_Central"/>
</dbReference>
<reference evidence="5 6" key="1">
    <citation type="journal article" date="2008" name="Nature">
        <title>Genome analysis of the platypus reveals unique signatures of evolution.</title>
        <authorList>
            <person name="Warren W.C."/>
            <person name="Hillier L.W."/>
            <person name="Marshall Graves J.A."/>
            <person name="Birney E."/>
            <person name="Ponting C.P."/>
            <person name="Grutzner F."/>
            <person name="Belov K."/>
            <person name="Miller W."/>
            <person name="Clarke L."/>
            <person name="Chinwalla A.T."/>
            <person name="Yang S.P."/>
            <person name="Heger A."/>
            <person name="Locke D.P."/>
            <person name="Miethke P."/>
            <person name="Waters P.D."/>
            <person name="Veyrunes F."/>
            <person name="Fulton L."/>
            <person name="Fulton B."/>
            <person name="Graves T."/>
            <person name="Wallis J."/>
            <person name="Puente X.S."/>
            <person name="Lopez-Otin C."/>
            <person name="Ordonez G.R."/>
            <person name="Eichler E.E."/>
            <person name="Chen L."/>
            <person name="Cheng Z."/>
            <person name="Deakin J.E."/>
            <person name="Alsop A."/>
            <person name="Thompson K."/>
            <person name="Kirby P."/>
            <person name="Papenfuss A.T."/>
            <person name="Wakefield M.J."/>
            <person name="Olender T."/>
            <person name="Lancet D."/>
            <person name="Huttley G.A."/>
            <person name="Smit A.F."/>
            <person name="Pask A."/>
            <person name="Temple-Smith P."/>
            <person name="Batzer M.A."/>
            <person name="Walker J.A."/>
            <person name="Konkel M.K."/>
            <person name="Harris R.S."/>
            <person name="Whittington C.M."/>
            <person name="Wong E.S."/>
            <person name="Gemmell N.J."/>
            <person name="Buschiazzo E."/>
            <person name="Vargas Jentzsch I.M."/>
            <person name="Merkel A."/>
            <person name="Schmitz J."/>
            <person name="Zemann A."/>
            <person name="Churakov G."/>
            <person name="Kriegs J.O."/>
            <person name="Brosius J."/>
            <person name="Murchison E.P."/>
            <person name="Sachidanandam R."/>
            <person name="Smith C."/>
            <person name="Hannon G.J."/>
            <person name="Tsend-Ayush E."/>
            <person name="McMillan D."/>
            <person name="Attenborough R."/>
            <person name="Rens W."/>
            <person name="Ferguson-Smith M."/>
            <person name="Lefevre C.M."/>
            <person name="Sharp J.A."/>
            <person name="Nicholas K.R."/>
            <person name="Ray D.A."/>
            <person name="Kube M."/>
            <person name="Reinhardt R."/>
            <person name="Pringle T.H."/>
            <person name="Taylor J."/>
            <person name="Jones R.C."/>
            <person name="Nixon B."/>
            <person name="Dacheux J.L."/>
            <person name="Niwa H."/>
            <person name="Sekita Y."/>
            <person name="Huang X."/>
            <person name="Stark A."/>
            <person name="Kheradpour P."/>
            <person name="Kellis M."/>
            <person name="Flicek P."/>
            <person name="Chen Y."/>
            <person name="Webber C."/>
            <person name="Hardison R."/>
            <person name="Nelson J."/>
            <person name="Hallsworth-Pepin K."/>
            <person name="Delehaunty K."/>
            <person name="Markovic C."/>
            <person name="Minx P."/>
            <person name="Feng Y."/>
            <person name="Kremitzki C."/>
            <person name="Mitreva M."/>
            <person name="Glasscock J."/>
            <person name="Wylie T."/>
            <person name="Wohldmann P."/>
            <person name="Thiru P."/>
            <person name="Nhan M.N."/>
            <person name="Pohl C.S."/>
            <person name="Smith S.M."/>
            <person name="Hou S."/>
            <person name="Nefedov M."/>
            <person name="de Jong P.J."/>
            <person name="Renfree M.B."/>
            <person name="Mardis E.R."/>
            <person name="Wilson R.K."/>
        </authorList>
    </citation>
    <scope>NUCLEOTIDE SEQUENCE [LARGE SCALE GENOMIC DNA]</scope>
    <source>
        <strain evidence="5 6">Glennie</strain>
    </source>
</reference>
<dbReference type="Bgee" id="ENSOANG00000011020">
    <property type="expression patterns" value="Expressed in fibroblast and 8 other cell types or tissues"/>
</dbReference>
<dbReference type="Gene3D" id="1.10.287.1490">
    <property type="match status" value="1"/>
</dbReference>
<organism evidence="5 6">
    <name type="scientific">Ornithorhynchus anatinus</name>
    <name type="common">Duckbill platypus</name>
    <dbReference type="NCBI Taxonomy" id="9258"/>
    <lineage>
        <taxon>Eukaryota</taxon>
        <taxon>Metazoa</taxon>
        <taxon>Chordata</taxon>
        <taxon>Craniata</taxon>
        <taxon>Vertebrata</taxon>
        <taxon>Euteleostomi</taxon>
        <taxon>Mammalia</taxon>
        <taxon>Monotremata</taxon>
        <taxon>Ornithorhynchidae</taxon>
        <taxon>Ornithorhynchus</taxon>
    </lineage>
</organism>
<dbReference type="OMA" id="ARQDTFI"/>
<dbReference type="GO" id="GO:0008093">
    <property type="term" value="F:cytoskeletal anchor activity"/>
    <property type="evidence" value="ECO:0007669"/>
    <property type="project" value="InterPro"/>
</dbReference>
<dbReference type="STRING" id="9258.ENSOANP00000017458"/>
<dbReference type="Gene3D" id="6.10.250.2470">
    <property type="match status" value="1"/>
</dbReference>
<dbReference type="AlphaFoldDB" id="F7D6K9"/>
<dbReference type="Ensembl" id="ENSOANT00000017461.2">
    <property type="protein sequence ID" value="ENSOANP00000017458.2"/>
    <property type="gene ID" value="ENSOANG00000011020.3"/>
</dbReference>
<evidence type="ECO:0000256" key="2">
    <source>
        <dbReference type="ARBA" id="ARBA00023054"/>
    </source>
</evidence>
<dbReference type="Pfam" id="PF09730">
    <property type="entry name" value="BicD"/>
    <property type="match status" value="1"/>
</dbReference>
<evidence type="ECO:0000313" key="5">
    <source>
        <dbReference type="Ensembl" id="ENSOANP00000017458.2"/>
    </source>
</evidence>
<feature type="compositionally biased region" description="Low complexity" evidence="4">
    <location>
        <begin position="562"/>
        <end position="577"/>
    </location>
</feature>
<reference evidence="5" key="3">
    <citation type="submission" date="2025-09" db="UniProtKB">
        <authorList>
            <consortium name="Ensembl"/>
        </authorList>
    </citation>
    <scope>IDENTIFICATION</scope>
    <source>
        <strain evidence="5">Glennie</strain>
    </source>
</reference>
<dbReference type="InParanoid" id="F7D6K9"/>
<feature type="coiled-coil region" evidence="3">
    <location>
        <begin position="416"/>
        <end position="489"/>
    </location>
</feature>
<proteinExistence type="inferred from homology"/>
<evidence type="ECO:0000256" key="1">
    <source>
        <dbReference type="ARBA" id="ARBA00010061"/>
    </source>
</evidence>
<dbReference type="GO" id="GO:0070507">
    <property type="term" value="P:regulation of microtubule cytoskeleton organization"/>
    <property type="evidence" value="ECO:0000318"/>
    <property type="project" value="GO_Central"/>
</dbReference>
<evidence type="ECO:0000256" key="4">
    <source>
        <dbReference type="SAM" id="MobiDB-lite"/>
    </source>
</evidence>
<reference evidence="5" key="2">
    <citation type="submission" date="2025-08" db="UniProtKB">
        <authorList>
            <consortium name="Ensembl"/>
        </authorList>
    </citation>
    <scope>IDENTIFICATION</scope>
    <source>
        <strain evidence="5">Glennie</strain>
    </source>
</reference>
<dbReference type="GO" id="GO:0005829">
    <property type="term" value="C:cytosol"/>
    <property type="evidence" value="ECO:0000318"/>
    <property type="project" value="GO_Central"/>
</dbReference>
<evidence type="ECO:0008006" key="7">
    <source>
        <dbReference type="Google" id="ProtNLM"/>
    </source>
</evidence>
<comment type="similarity">
    <text evidence="1">Belongs to the BicD family.</text>
</comment>
<protein>
    <recommendedName>
        <fullName evidence="7">BICD cargo adaptor 2</fullName>
    </recommendedName>
</protein>
<dbReference type="RefSeq" id="XP_007667850.1">
    <property type="nucleotide sequence ID" value="XM_007669660.2"/>
</dbReference>
<feature type="coiled-coil region" evidence="3">
    <location>
        <begin position="620"/>
        <end position="746"/>
    </location>
</feature>
<dbReference type="InterPro" id="IPR018477">
    <property type="entry name" value="BICD"/>
</dbReference>
<dbReference type="GO" id="GO:0005794">
    <property type="term" value="C:Golgi apparatus"/>
    <property type="evidence" value="ECO:0000318"/>
    <property type="project" value="GO_Central"/>
</dbReference>
<dbReference type="GO" id="GO:0072393">
    <property type="term" value="P:microtubule anchoring at microtubule organizing center"/>
    <property type="evidence" value="ECO:0000318"/>
    <property type="project" value="GO_Central"/>
</dbReference>
<dbReference type="OrthoDB" id="10069295at2759"/>